<dbReference type="Gene3D" id="3.40.190.290">
    <property type="match status" value="1"/>
</dbReference>
<dbReference type="CDD" id="cd08442">
    <property type="entry name" value="PBP2_YofA_SoxR_like"/>
    <property type="match status" value="1"/>
</dbReference>
<dbReference type="Gene3D" id="1.10.10.10">
    <property type="entry name" value="Winged helix-like DNA-binding domain superfamily/Winged helix DNA-binding domain"/>
    <property type="match status" value="1"/>
</dbReference>
<evidence type="ECO:0000313" key="6">
    <source>
        <dbReference type="EMBL" id="PXX78816.1"/>
    </source>
</evidence>
<dbReference type="SUPFAM" id="SSF53850">
    <property type="entry name" value="Periplasmic binding protein-like II"/>
    <property type="match status" value="1"/>
</dbReference>
<dbReference type="GO" id="GO:0003700">
    <property type="term" value="F:DNA-binding transcription factor activity"/>
    <property type="evidence" value="ECO:0007669"/>
    <property type="project" value="InterPro"/>
</dbReference>
<evidence type="ECO:0000256" key="3">
    <source>
        <dbReference type="ARBA" id="ARBA00023125"/>
    </source>
</evidence>
<dbReference type="InterPro" id="IPR000847">
    <property type="entry name" value="LysR_HTH_N"/>
</dbReference>
<dbReference type="EMBL" id="QJKI01000009">
    <property type="protein sequence ID" value="PXX78816.1"/>
    <property type="molecule type" value="Genomic_DNA"/>
</dbReference>
<keyword evidence="2" id="KW-0805">Transcription regulation</keyword>
<proteinExistence type="inferred from homology"/>
<evidence type="ECO:0000256" key="4">
    <source>
        <dbReference type="ARBA" id="ARBA00023163"/>
    </source>
</evidence>
<accession>A0A318KT19</accession>
<sequence length="285" mass="30399">MDLDDLRIFRAVVREGGITRAAARLNRVQSNVTTRIRQLEAHLGVPLFVREGRRLSLAPAGAVLSDYAERLLELADQARAAVADAAPRGRLRLGSMESTAAARLPTRLAAFHERYPDVQLELHTGATAPLLAQLRAGELDCVLVCGPVADARLCAEPAFMETLALIAPAGHPPITRARDVRPLTLLTFAPGCAYRHRLEQWLASDGVLPERVIELASYHAMLGCVAAGMGIALAPLSLLDGMAASHAVSVHPLPAEHAPAPTLLVRRAGVDSPTVMALREVMLAG</sequence>
<dbReference type="RefSeq" id="WP_110390739.1">
    <property type="nucleotide sequence ID" value="NZ_QJKI01000009.1"/>
</dbReference>
<protein>
    <submittedName>
        <fullName evidence="6">LysR family transcriptional regulator</fullName>
    </submittedName>
</protein>
<dbReference type="Pfam" id="PF00126">
    <property type="entry name" value="HTH_1"/>
    <property type="match status" value="1"/>
</dbReference>
<dbReference type="PRINTS" id="PR00039">
    <property type="entry name" value="HTHLYSR"/>
</dbReference>
<keyword evidence="4" id="KW-0804">Transcription</keyword>
<dbReference type="InterPro" id="IPR036390">
    <property type="entry name" value="WH_DNA-bd_sf"/>
</dbReference>
<dbReference type="GO" id="GO:0000976">
    <property type="term" value="F:transcription cis-regulatory region binding"/>
    <property type="evidence" value="ECO:0007669"/>
    <property type="project" value="TreeGrafter"/>
</dbReference>
<dbReference type="SUPFAM" id="SSF46785">
    <property type="entry name" value="Winged helix' DNA-binding domain"/>
    <property type="match status" value="1"/>
</dbReference>
<keyword evidence="3" id="KW-0238">DNA-binding</keyword>
<dbReference type="Proteomes" id="UP000247555">
    <property type="component" value="Unassembled WGS sequence"/>
</dbReference>
<evidence type="ECO:0000313" key="7">
    <source>
        <dbReference type="Proteomes" id="UP000247555"/>
    </source>
</evidence>
<name>A0A318KT19_9NEIS</name>
<keyword evidence="7" id="KW-1185">Reference proteome</keyword>
<dbReference type="OrthoDB" id="9124618at2"/>
<dbReference type="PANTHER" id="PTHR30126">
    <property type="entry name" value="HTH-TYPE TRANSCRIPTIONAL REGULATOR"/>
    <property type="match status" value="1"/>
</dbReference>
<comment type="similarity">
    <text evidence="1">Belongs to the LysR transcriptional regulatory family.</text>
</comment>
<dbReference type="InterPro" id="IPR036388">
    <property type="entry name" value="WH-like_DNA-bd_sf"/>
</dbReference>
<feature type="domain" description="HTH lysR-type" evidence="5">
    <location>
        <begin position="1"/>
        <end position="58"/>
    </location>
</feature>
<comment type="caution">
    <text evidence="6">The sequence shown here is derived from an EMBL/GenBank/DDBJ whole genome shotgun (WGS) entry which is preliminary data.</text>
</comment>
<gene>
    <name evidence="6" type="ORF">DFR34_10939</name>
</gene>
<dbReference type="Pfam" id="PF03466">
    <property type="entry name" value="LysR_substrate"/>
    <property type="match status" value="1"/>
</dbReference>
<dbReference type="PANTHER" id="PTHR30126:SF40">
    <property type="entry name" value="HTH-TYPE TRANSCRIPTIONAL REGULATOR GLTR"/>
    <property type="match status" value="1"/>
</dbReference>
<organism evidence="6 7">
    <name type="scientific">Rivihabitans pingtungensis</name>
    <dbReference type="NCBI Taxonomy" id="1054498"/>
    <lineage>
        <taxon>Bacteria</taxon>
        <taxon>Pseudomonadati</taxon>
        <taxon>Pseudomonadota</taxon>
        <taxon>Betaproteobacteria</taxon>
        <taxon>Neisseriales</taxon>
        <taxon>Aquaspirillaceae</taxon>
        <taxon>Rivihabitans</taxon>
    </lineage>
</organism>
<dbReference type="AlphaFoldDB" id="A0A318KT19"/>
<evidence type="ECO:0000256" key="2">
    <source>
        <dbReference type="ARBA" id="ARBA00023015"/>
    </source>
</evidence>
<dbReference type="FunFam" id="1.10.10.10:FF:000001">
    <property type="entry name" value="LysR family transcriptional regulator"/>
    <property type="match status" value="1"/>
</dbReference>
<reference evidence="6 7" key="1">
    <citation type="submission" date="2018-05" db="EMBL/GenBank/DDBJ databases">
        <title>Genomic Encyclopedia of Type Strains, Phase IV (KMG-IV): sequencing the most valuable type-strain genomes for metagenomic binning, comparative biology and taxonomic classification.</title>
        <authorList>
            <person name="Goeker M."/>
        </authorList>
    </citation>
    <scope>NUCLEOTIDE SEQUENCE [LARGE SCALE GENOMIC DNA]</scope>
    <source>
        <strain evidence="6 7">DSM 29661</strain>
    </source>
</reference>
<dbReference type="InterPro" id="IPR005119">
    <property type="entry name" value="LysR_subst-bd"/>
</dbReference>
<evidence type="ECO:0000256" key="1">
    <source>
        <dbReference type="ARBA" id="ARBA00009437"/>
    </source>
</evidence>
<dbReference type="PROSITE" id="PS50931">
    <property type="entry name" value="HTH_LYSR"/>
    <property type="match status" value="1"/>
</dbReference>
<evidence type="ECO:0000259" key="5">
    <source>
        <dbReference type="PROSITE" id="PS50931"/>
    </source>
</evidence>